<gene>
    <name evidence="9" type="ORF">ACFSW6_09970</name>
</gene>
<dbReference type="Proteomes" id="UP001597463">
    <property type="component" value="Unassembled WGS sequence"/>
</dbReference>
<evidence type="ECO:0000313" key="10">
    <source>
        <dbReference type="Proteomes" id="UP001597463"/>
    </source>
</evidence>
<dbReference type="PANTHER" id="PTHR12589">
    <property type="entry name" value="PYRUVOYL TETRAHYDROBIOPTERIN SYNTHASE"/>
    <property type="match status" value="1"/>
</dbReference>
<dbReference type="Gene3D" id="3.30.479.10">
    <property type="entry name" value="6-pyruvoyl tetrahydropterin synthase/QueD"/>
    <property type="match status" value="1"/>
</dbReference>
<evidence type="ECO:0000256" key="8">
    <source>
        <dbReference type="PIRNR" id="PIRNR006113"/>
    </source>
</evidence>
<keyword evidence="6 8" id="KW-0456">Lyase</keyword>
<dbReference type="Pfam" id="PF01242">
    <property type="entry name" value="PTPS"/>
    <property type="match status" value="1"/>
</dbReference>
<comment type="pathway">
    <text evidence="1 8">Purine metabolism; 7-cyano-7-deazaguanine biosynthesis.</text>
</comment>
<comment type="similarity">
    <text evidence="2 8">Belongs to the PTPS family. QueD subfamily.</text>
</comment>
<dbReference type="InterPro" id="IPR038418">
    <property type="entry name" value="6-PTP_synth/QueD_sf"/>
</dbReference>
<dbReference type="PIRSF" id="PIRSF006113">
    <property type="entry name" value="PTP_synth"/>
    <property type="match status" value="1"/>
</dbReference>
<evidence type="ECO:0000256" key="5">
    <source>
        <dbReference type="ARBA" id="ARBA00022833"/>
    </source>
</evidence>
<dbReference type="InterPro" id="IPR007115">
    <property type="entry name" value="6-PTP_synth/QueD"/>
</dbReference>
<keyword evidence="4 8" id="KW-0479">Metal-binding</keyword>
<evidence type="ECO:0000256" key="7">
    <source>
        <dbReference type="ARBA" id="ARBA00048807"/>
    </source>
</evidence>
<keyword evidence="5 8" id="KW-0862">Zinc</keyword>
<proteinExistence type="inferred from homology"/>
<accession>A0ABW5UPB2</accession>
<comment type="caution">
    <text evidence="9">The sequence shown here is derived from an EMBL/GenBank/DDBJ whole genome shotgun (WGS) entry which is preliminary data.</text>
</comment>
<comment type="cofactor">
    <cofactor evidence="8">
        <name>Zn(2+)</name>
        <dbReference type="ChEBI" id="CHEBI:29105"/>
    </cofactor>
    <text evidence="8">Binds 1 zinc ion per subunit.</text>
</comment>
<protein>
    <recommendedName>
        <fullName evidence="3 8">6-carboxy-5,6,7,8-tetrahydropterin synthase</fullName>
        <ecNumber evidence="8">4.-.-.-</ecNumber>
    </recommendedName>
</protein>
<sequence>MQFTVHQRFFFDAAHTLERAIETEGSRRIHGHTYWAEVSVTGPRNPDNGMVIDLGHLRARLALLREQLDHHFLDEIPGLGKPTLENLSLFIAKSLADLQPAPSRVRVWRDSIGDGCVLDLSASDYAAGGTDASGI</sequence>
<evidence type="ECO:0000256" key="1">
    <source>
        <dbReference type="ARBA" id="ARBA00005061"/>
    </source>
</evidence>
<name>A0ABW5UPB2_9BURK</name>
<dbReference type="EMBL" id="JBHUMV010000004">
    <property type="protein sequence ID" value="MFD2754414.1"/>
    <property type="molecule type" value="Genomic_DNA"/>
</dbReference>
<keyword evidence="10" id="KW-1185">Reference proteome</keyword>
<comment type="catalytic activity">
    <reaction evidence="7 8">
        <text>7,8-dihydroneopterin 3'-triphosphate + H2O = 6-carboxy-5,6,7,8-tetrahydropterin + triphosphate + acetaldehyde + 2 H(+)</text>
        <dbReference type="Rhea" id="RHEA:27966"/>
        <dbReference type="ChEBI" id="CHEBI:15343"/>
        <dbReference type="ChEBI" id="CHEBI:15377"/>
        <dbReference type="ChEBI" id="CHEBI:15378"/>
        <dbReference type="ChEBI" id="CHEBI:18036"/>
        <dbReference type="ChEBI" id="CHEBI:58462"/>
        <dbReference type="ChEBI" id="CHEBI:61032"/>
        <dbReference type="EC" id="4.1.2.50"/>
    </reaction>
</comment>
<dbReference type="PANTHER" id="PTHR12589:SF7">
    <property type="entry name" value="6-PYRUVOYL TETRAHYDROBIOPTERIN SYNTHASE"/>
    <property type="match status" value="1"/>
</dbReference>
<evidence type="ECO:0000256" key="2">
    <source>
        <dbReference type="ARBA" id="ARBA00008900"/>
    </source>
</evidence>
<evidence type="ECO:0000256" key="3">
    <source>
        <dbReference type="ARBA" id="ARBA00018141"/>
    </source>
</evidence>
<reference evidence="10" key="1">
    <citation type="journal article" date="2019" name="Int. J. Syst. Evol. Microbiol.">
        <title>The Global Catalogue of Microorganisms (GCM) 10K type strain sequencing project: providing services to taxonomists for standard genome sequencing and annotation.</title>
        <authorList>
            <consortium name="The Broad Institute Genomics Platform"/>
            <consortium name="The Broad Institute Genome Sequencing Center for Infectious Disease"/>
            <person name="Wu L."/>
            <person name="Ma J."/>
        </authorList>
    </citation>
    <scope>NUCLEOTIDE SEQUENCE [LARGE SCALE GENOMIC DNA]</scope>
    <source>
        <strain evidence="10">TISTR 1906</strain>
    </source>
</reference>
<evidence type="ECO:0000313" key="9">
    <source>
        <dbReference type="EMBL" id="MFD2754414.1"/>
    </source>
</evidence>
<keyword evidence="8" id="KW-0671">Queuosine biosynthesis</keyword>
<dbReference type="EC" id="4.-.-.-" evidence="8"/>
<evidence type="ECO:0000256" key="4">
    <source>
        <dbReference type="ARBA" id="ARBA00022723"/>
    </source>
</evidence>
<organism evidence="9 10">
    <name type="scientific">Comamonas terrae</name>
    <dbReference type="NCBI Taxonomy" id="673548"/>
    <lineage>
        <taxon>Bacteria</taxon>
        <taxon>Pseudomonadati</taxon>
        <taxon>Pseudomonadota</taxon>
        <taxon>Betaproteobacteria</taxon>
        <taxon>Burkholderiales</taxon>
        <taxon>Comamonadaceae</taxon>
        <taxon>Comamonas</taxon>
    </lineage>
</organism>
<dbReference type="SUPFAM" id="SSF55620">
    <property type="entry name" value="Tetrahydrobiopterin biosynthesis enzymes-like"/>
    <property type="match status" value="1"/>
</dbReference>
<evidence type="ECO:0000256" key="6">
    <source>
        <dbReference type="ARBA" id="ARBA00023239"/>
    </source>
</evidence>
<dbReference type="RefSeq" id="WP_066477859.1">
    <property type="nucleotide sequence ID" value="NZ_BCNT01000007.1"/>
</dbReference>